<dbReference type="GO" id="GO:0016020">
    <property type="term" value="C:membrane"/>
    <property type="evidence" value="ECO:0007669"/>
    <property type="project" value="UniProtKB-SubCell"/>
</dbReference>
<keyword evidence="9" id="KW-0675">Receptor</keyword>
<evidence type="ECO:0000256" key="9">
    <source>
        <dbReference type="ARBA" id="ARBA00023170"/>
    </source>
</evidence>
<evidence type="ECO:0000256" key="11">
    <source>
        <dbReference type="ARBA" id="ARBA00048679"/>
    </source>
</evidence>
<dbReference type="Gene3D" id="2.90.10.10">
    <property type="entry name" value="Bulb-type lectin domain"/>
    <property type="match status" value="1"/>
</dbReference>
<evidence type="ECO:0000256" key="10">
    <source>
        <dbReference type="ARBA" id="ARBA00047899"/>
    </source>
</evidence>
<dbReference type="FunFam" id="3.30.200.20:FF:000178">
    <property type="entry name" value="serine/threonine-protein kinase PBS1-like"/>
    <property type="match status" value="1"/>
</dbReference>
<comment type="catalytic activity">
    <reaction evidence="11">
        <text>L-seryl-[protein] + ATP = O-phospho-L-seryl-[protein] + ADP + H(+)</text>
        <dbReference type="Rhea" id="RHEA:17989"/>
        <dbReference type="Rhea" id="RHEA-COMP:9863"/>
        <dbReference type="Rhea" id="RHEA-COMP:11604"/>
        <dbReference type="ChEBI" id="CHEBI:15378"/>
        <dbReference type="ChEBI" id="CHEBI:29999"/>
        <dbReference type="ChEBI" id="CHEBI:30616"/>
        <dbReference type="ChEBI" id="CHEBI:83421"/>
        <dbReference type="ChEBI" id="CHEBI:456216"/>
        <dbReference type="EC" id="2.7.11.1"/>
    </reaction>
</comment>
<dbReference type="PROSITE" id="PS00107">
    <property type="entry name" value="PROTEIN_KINASE_ATP"/>
    <property type="match status" value="1"/>
</dbReference>
<dbReference type="PANTHER" id="PTHR47976">
    <property type="entry name" value="G-TYPE LECTIN S-RECEPTOR-LIKE SERINE/THREONINE-PROTEIN KINASE SD2-5"/>
    <property type="match status" value="1"/>
</dbReference>
<dbReference type="Proteomes" id="UP000823388">
    <property type="component" value="Chromosome 2N"/>
</dbReference>
<dbReference type="InterPro" id="IPR051343">
    <property type="entry name" value="G-type_lectin_kinases/EP1-like"/>
</dbReference>
<gene>
    <name evidence="16" type="ORF">PVAP13_2NG603400</name>
</gene>
<evidence type="ECO:0000313" key="17">
    <source>
        <dbReference type="Proteomes" id="UP000823388"/>
    </source>
</evidence>
<dbReference type="GO" id="GO:0005524">
    <property type="term" value="F:ATP binding"/>
    <property type="evidence" value="ECO:0007669"/>
    <property type="project" value="UniProtKB-UniRule"/>
</dbReference>
<accession>A0A8T0VUN0</accession>
<organism evidence="16 17">
    <name type="scientific">Panicum virgatum</name>
    <name type="common">Blackwell switchgrass</name>
    <dbReference type="NCBI Taxonomy" id="38727"/>
    <lineage>
        <taxon>Eukaryota</taxon>
        <taxon>Viridiplantae</taxon>
        <taxon>Streptophyta</taxon>
        <taxon>Embryophyta</taxon>
        <taxon>Tracheophyta</taxon>
        <taxon>Spermatophyta</taxon>
        <taxon>Magnoliopsida</taxon>
        <taxon>Liliopsida</taxon>
        <taxon>Poales</taxon>
        <taxon>Poaceae</taxon>
        <taxon>PACMAD clade</taxon>
        <taxon>Panicoideae</taxon>
        <taxon>Panicodae</taxon>
        <taxon>Paniceae</taxon>
        <taxon>Panicinae</taxon>
        <taxon>Panicum</taxon>
        <taxon>Panicum sect. Hiantes</taxon>
    </lineage>
</organism>
<feature type="transmembrane region" description="Helical" evidence="14">
    <location>
        <begin position="284"/>
        <end position="310"/>
    </location>
</feature>
<keyword evidence="7" id="KW-0418">Kinase</keyword>
<evidence type="ECO:0000313" key="16">
    <source>
        <dbReference type="EMBL" id="KAG2638575.1"/>
    </source>
</evidence>
<keyword evidence="14" id="KW-0472">Membrane</keyword>
<dbReference type="InterPro" id="IPR000719">
    <property type="entry name" value="Prot_kinase_dom"/>
</dbReference>
<dbReference type="FunFam" id="1.10.510.10:FF:000384">
    <property type="entry name" value="G-type lectin S-receptor-like serine/threonine-protein kinase"/>
    <property type="match status" value="1"/>
</dbReference>
<dbReference type="SUPFAM" id="SSF56112">
    <property type="entry name" value="Protein kinase-like (PK-like)"/>
    <property type="match status" value="1"/>
</dbReference>
<feature type="compositionally biased region" description="Polar residues" evidence="13">
    <location>
        <begin position="658"/>
        <end position="676"/>
    </location>
</feature>
<dbReference type="PANTHER" id="PTHR47976:SF77">
    <property type="entry name" value="RECEPTOR-LIKE SERINE_THREONINE-PROTEIN KINASE"/>
    <property type="match status" value="1"/>
</dbReference>
<dbReference type="Pfam" id="PF00069">
    <property type="entry name" value="Pkinase"/>
    <property type="match status" value="1"/>
</dbReference>
<evidence type="ECO:0000256" key="1">
    <source>
        <dbReference type="ARBA" id="ARBA00004479"/>
    </source>
</evidence>
<evidence type="ECO:0000256" key="12">
    <source>
        <dbReference type="PROSITE-ProRule" id="PRU10141"/>
    </source>
</evidence>
<dbReference type="EC" id="2.7.11.1" evidence="2"/>
<keyword evidence="14" id="KW-1133">Transmembrane helix</keyword>
<evidence type="ECO:0000256" key="7">
    <source>
        <dbReference type="ARBA" id="ARBA00022777"/>
    </source>
</evidence>
<evidence type="ECO:0000256" key="2">
    <source>
        <dbReference type="ARBA" id="ARBA00012513"/>
    </source>
</evidence>
<evidence type="ECO:0000256" key="14">
    <source>
        <dbReference type="SAM" id="Phobius"/>
    </source>
</evidence>
<evidence type="ECO:0000256" key="5">
    <source>
        <dbReference type="ARBA" id="ARBA00022734"/>
    </source>
</evidence>
<comment type="subcellular location">
    <subcellularLocation>
        <location evidence="1">Membrane</location>
        <topology evidence="1">Single-pass type I membrane protein</topology>
    </subcellularLocation>
</comment>
<dbReference type="InterPro" id="IPR008271">
    <property type="entry name" value="Ser/Thr_kinase_AS"/>
</dbReference>
<dbReference type="GO" id="GO:0004674">
    <property type="term" value="F:protein serine/threonine kinase activity"/>
    <property type="evidence" value="ECO:0007669"/>
    <property type="project" value="UniProtKB-EC"/>
</dbReference>
<dbReference type="Gene3D" id="3.30.200.20">
    <property type="entry name" value="Phosphorylase Kinase, domain 1"/>
    <property type="match status" value="1"/>
</dbReference>
<protein>
    <recommendedName>
        <fullName evidence="2">non-specific serine/threonine protein kinase</fullName>
        <ecNumber evidence="2">2.7.11.1</ecNumber>
    </recommendedName>
</protein>
<keyword evidence="5" id="KW-0430">Lectin</keyword>
<keyword evidence="3" id="KW-0808">Transferase</keyword>
<dbReference type="SUPFAM" id="SSF51110">
    <property type="entry name" value="alpha-D-mannose-specific plant lectins"/>
    <property type="match status" value="1"/>
</dbReference>
<comment type="caution">
    <text evidence="16">The sequence shown here is derived from an EMBL/GenBank/DDBJ whole genome shotgun (WGS) entry which is preliminary data.</text>
</comment>
<dbReference type="EMBL" id="CM029040">
    <property type="protein sequence ID" value="KAG2638575.1"/>
    <property type="molecule type" value="Genomic_DNA"/>
</dbReference>
<keyword evidence="4" id="KW-0732">Signal</keyword>
<evidence type="ECO:0000259" key="15">
    <source>
        <dbReference type="PROSITE" id="PS50011"/>
    </source>
</evidence>
<name>A0A8T0VUN0_PANVG</name>
<dbReference type="PROSITE" id="PS50011">
    <property type="entry name" value="PROTEIN_KINASE_DOM"/>
    <property type="match status" value="1"/>
</dbReference>
<feature type="region of interest" description="Disordered" evidence="13">
    <location>
        <begin position="639"/>
        <end position="676"/>
    </location>
</feature>
<keyword evidence="8 12" id="KW-0067">ATP-binding</keyword>
<dbReference type="GO" id="GO:0030246">
    <property type="term" value="F:carbohydrate binding"/>
    <property type="evidence" value="ECO:0007669"/>
    <property type="project" value="UniProtKB-KW"/>
</dbReference>
<evidence type="ECO:0000256" key="8">
    <source>
        <dbReference type="ARBA" id="ARBA00022840"/>
    </source>
</evidence>
<feature type="binding site" evidence="12">
    <location>
        <position position="366"/>
    </location>
    <ligand>
        <name>ATP</name>
        <dbReference type="ChEBI" id="CHEBI:30616"/>
    </ligand>
</feature>
<evidence type="ECO:0000256" key="4">
    <source>
        <dbReference type="ARBA" id="ARBA00022729"/>
    </source>
</evidence>
<proteinExistence type="predicted"/>
<evidence type="ECO:0000256" key="13">
    <source>
        <dbReference type="SAM" id="MobiDB-lite"/>
    </source>
</evidence>
<dbReference type="SMART" id="SM00220">
    <property type="entry name" value="S_TKc"/>
    <property type="match status" value="1"/>
</dbReference>
<evidence type="ECO:0000256" key="3">
    <source>
        <dbReference type="ARBA" id="ARBA00022679"/>
    </source>
</evidence>
<dbReference type="InterPro" id="IPR011009">
    <property type="entry name" value="Kinase-like_dom_sf"/>
</dbReference>
<comment type="catalytic activity">
    <reaction evidence="10">
        <text>L-threonyl-[protein] + ATP = O-phospho-L-threonyl-[protein] + ADP + H(+)</text>
        <dbReference type="Rhea" id="RHEA:46608"/>
        <dbReference type="Rhea" id="RHEA-COMP:11060"/>
        <dbReference type="Rhea" id="RHEA-COMP:11605"/>
        <dbReference type="ChEBI" id="CHEBI:15378"/>
        <dbReference type="ChEBI" id="CHEBI:30013"/>
        <dbReference type="ChEBI" id="CHEBI:30616"/>
        <dbReference type="ChEBI" id="CHEBI:61977"/>
        <dbReference type="ChEBI" id="CHEBI:456216"/>
        <dbReference type="EC" id="2.7.11.1"/>
    </reaction>
</comment>
<evidence type="ECO:0000256" key="6">
    <source>
        <dbReference type="ARBA" id="ARBA00022741"/>
    </source>
</evidence>
<keyword evidence="6 12" id="KW-0547">Nucleotide-binding</keyword>
<feature type="domain" description="Protein kinase" evidence="15">
    <location>
        <begin position="336"/>
        <end position="635"/>
    </location>
</feature>
<dbReference type="Gene3D" id="1.10.510.10">
    <property type="entry name" value="Transferase(Phosphotransferase) domain 1"/>
    <property type="match status" value="1"/>
</dbReference>
<keyword evidence="14" id="KW-0812">Transmembrane</keyword>
<dbReference type="AlphaFoldDB" id="A0A8T0VUN0"/>
<keyword evidence="17" id="KW-1185">Reference proteome</keyword>
<sequence>MAPGTLLRSRASDNSFSTGRFIFVVQKDGNIVMYRTDLPVSSDPTNAYWSSGTCCVDNGNTTLFFDADLVGHLYYRLTDGTSRNLTAPQPVPSSGSSSFFYQRATLDPDGILRVYILPNNTAATWSVVNQPVPSDGCQVVTKGRRGMCGPNSYCVYDADNRLDCECLGGYTFLHTQSRYDGCAPAFLQDTCDDDGKSGHSSEFKLMELPNTFWANPIFYEQHKSITAEQCQDLCLQNCLCAAALFDASTNSCFEAAMLTTGWQQNGTGMRTLVKVRTKGIPPVILPYAVIAGLGMLLLSTASILLVHCYITNKKARNRKHLCATVFTRKELRRATNGFSKLLGQGGFGKVYHGIIKSLEPHDVAVKELRSADEYQETEFENEVQSIGRIHHRNLVRMVGYCKEGVHRMLVFEFMPGGSLGDVLFKPSDKPSWSWRAEAAMAIARGLEYLHYGCSSQIVHCDIKPDNILLDDKRIPKITDFGIARLVDGDKLKKTITHVRGTLGYIAPEWFSSERKVDSKVDVFSFGVVLLELICCRKYPPPPALADNFGHDRPRCSDADADDSEDIGMPVTLRAWVSDLVREEGHIGRAVQGDEDALQDLDRVERFARIAIWCLQGDPSMRPTMRSVVWMMEGTMEVDPLPADDPPAPRVHDFPAAAASSTGTHDNSNSGSIYDFD</sequence>
<reference evidence="16 17" key="1">
    <citation type="submission" date="2020-05" db="EMBL/GenBank/DDBJ databases">
        <title>WGS assembly of Panicum virgatum.</title>
        <authorList>
            <person name="Lovell J.T."/>
            <person name="Jenkins J."/>
            <person name="Shu S."/>
            <person name="Juenger T.E."/>
            <person name="Schmutz J."/>
        </authorList>
    </citation>
    <scope>NUCLEOTIDE SEQUENCE [LARGE SCALE GENOMIC DNA]</scope>
    <source>
        <strain evidence="17">cv. AP13</strain>
    </source>
</reference>
<dbReference type="InterPro" id="IPR036426">
    <property type="entry name" value="Bulb-type_lectin_dom_sf"/>
</dbReference>
<dbReference type="InterPro" id="IPR017441">
    <property type="entry name" value="Protein_kinase_ATP_BS"/>
</dbReference>
<dbReference type="PROSITE" id="PS00108">
    <property type="entry name" value="PROTEIN_KINASE_ST"/>
    <property type="match status" value="1"/>
</dbReference>